<protein>
    <submittedName>
        <fullName evidence="3">VanZ family protein</fullName>
    </submittedName>
</protein>
<evidence type="ECO:0000256" key="1">
    <source>
        <dbReference type="SAM" id="Phobius"/>
    </source>
</evidence>
<evidence type="ECO:0000313" key="4">
    <source>
        <dbReference type="Proteomes" id="UP000274920"/>
    </source>
</evidence>
<proteinExistence type="predicted"/>
<dbReference type="EMBL" id="RHJS01000002">
    <property type="protein sequence ID" value="RRK33061.1"/>
    <property type="molecule type" value="Genomic_DNA"/>
</dbReference>
<dbReference type="InterPro" id="IPR053150">
    <property type="entry name" value="Teicoplanin_resist-assoc"/>
</dbReference>
<organism evidence="3 4">
    <name type="scientific">Schaedlerella arabinosiphila</name>
    <dbReference type="NCBI Taxonomy" id="2044587"/>
    <lineage>
        <taxon>Bacteria</taxon>
        <taxon>Bacillati</taxon>
        <taxon>Bacillota</taxon>
        <taxon>Clostridia</taxon>
        <taxon>Lachnospirales</taxon>
        <taxon>Lachnospiraceae</taxon>
        <taxon>Schaedlerella</taxon>
    </lineage>
</organism>
<keyword evidence="1" id="KW-1133">Transmembrane helix</keyword>
<keyword evidence="1" id="KW-0812">Transmembrane</keyword>
<comment type="caution">
    <text evidence="3">The sequence shown here is derived from an EMBL/GenBank/DDBJ whole genome shotgun (WGS) entry which is preliminary data.</text>
</comment>
<reference evidence="3" key="1">
    <citation type="submission" date="2018-10" db="EMBL/GenBank/DDBJ databases">
        <title>Schaedlerella arabinophila gen. nov. sp. nov., isolated from the mouse intestinal tract and comparative analysis with the genome of the closely related altered Schaedler flora strain ASF502.</title>
        <authorList>
            <person name="Miyake S."/>
            <person name="Soh M."/>
            <person name="Seedorf H."/>
        </authorList>
    </citation>
    <scope>NUCLEOTIDE SEQUENCE [LARGE SCALE GENOMIC DNA]</scope>
    <source>
        <strain evidence="3">DSM 106076</strain>
    </source>
</reference>
<dbReference type="PANTHER" id="PTHR36834:SF1">
    <property type="entry name" value="INTEGRAL MEMBRANE PROTEIN"/>
    <property type="match status" value="1"/>
</dbReference>
<keyword evidence="1" id="KW-0472">Membrane</keyword>
<feature type="transmembrane region" description="Helical" evidence="1">
    <location>
        <begin position="63"/>
        <end position="86"/>
    </location>
</feature>
<dbReference type="RefSeq" id="WP_125128427.1">
    <property type="nucleotide sequence ID" value="NZ_RHJS01000002.1"/>
</dbReference>
<dbReference type="PANTHER" id="PTHR36834">
    <property type="entry name" value="MEMBRANE PROTEIN-RELATED"/>
    <property type="match status" value="1"/>
</dbReference>
<evidence type="ECO:0000313" key="3">
    <source>
        <dbReference type="EMBL" id="RRK33061.1"/>
    </source>
</evidence>
<feature type="transmembrane region" description="Helical" evidence="1">
    <location>
        <begin position="126"/>
        <end position="146"/>
    </location>
</feature>
<sequence>MSQRQVRRYRILGKVMFVLYIAFLVYFLCFAEWYGRTETPQGYRYNLVLFKEIMRFIEYREELGAFAVFANLFGNILIFVPYGFFISMASTCRGFFQTLLYSFALSLGVEIFQLFARVGSFDVDDLLLNTLGGILGYILFLICNIIRRKCYGQKQKIYKRADS</sequence>
<feature type="transmembrane region" description="Helical" evidence="1">
    <location>
        <begin position="12"/>
        <end position="34"/>
    </location>
</feature>
<keyword evidence="4" id="KW-1185">Reference proteome</keyword>
<dbReference type="AlphaFoldDB" id="A0A426DK82"/>
<name>A0A426DK82_9FIRM</name>
<feature type="domain" description="VanZ-like" evidence="2">
    <location>
        <begin position="17"/>
        <end position="143"/>
    </location>
</feature>
<gene>
    <name evidence="3" type="ORF">EBB54_18240</name>
</gene>
<accession>A0A426DK82</accession>
<feature type="transmembrane region" description="Helical" evidence="1">
    <location>
        <begin position="98"/>
        <end position="120"/>
    </location>
</feature>
<dbReference type="Pfam" id="PF04892">
    <property type="entry name" value="VanZ"/>
    <property type="match status" value="1"/>
</dbReference>
<evidence type="ECO:0000259" key="2">
    <source>
        <dbReference type="Pfam" id="PF04892"/>
    </source>
</evidence>
<dbReference type="InterPro" id="IPR006976">
    <property type="entry name" value="VanZ-like"/>
</dbReference>
<dbReference type="Proteomes" id="UP000274920">
    <property type="component" value="Unassembled WGS sequence"/>
</dbReference>